<evidence type="ECO:0000313" key="3">
    <source>
        <dbReference type="EMBL" id="ANC30349.1"/>
    </source>
</evidence>
<accession>A0A168EQP5</accession>
<sequence length="530" mass="57420">MSDWFESAVRGGECADLARGVDWSRTPLGDPSTWAPALRSAVELCFSTRFAVLVTWGPELTMIYNDGYREMLGTDLHPQAMGASAAELWGHVWADIGPLFTEVLATGTPTWDVDLLLWMQRSGYTEETRFTFSYSPLRDEDAVVRGVLDIATETTDQVVDRRRLALLGRLATALQGHRDQVDDTARIVTEVLGGNQDITAAHLYRGDDPVATIGPAPDAATTLLARVHRTGRAVWHDHLLATPVGDGRPDGPAEVLLLRGNPHRPLDAAHRGFLELVAATIGTALAEGAAHRRRIARMRTVSDALQHAMVPDTPPSSRWETRYRPADDTLFVGGDWFDVVELPDGRFGLVVGDCVGHGVDAATSMGRLSSAGRALMLSGAGPARTLELLDDFARTVPGTEFTTVFCGVVDRAAGTLTYSSAGHLPGLVVHDGCERSAWLEDAQGTPLTLHRGPRPERTTRLSRGDTVVLYTDGLVERRGEHLRTGLDRLVDVAREACRGEVLADLPDHLLGGMLPTGARDDVAIVVYRAD</sequence>
<dbReference type="AlphaFoldDB" id="A0A168EQP5"/>
<keyword evidence="4" id="KW-1185">Reference proteome</keyword>
<keyword evidence="1" id="KW-0378">Hydrolase</keyword>
<dbReference type="KEGG" id="ido:I598_0773"/>
<protein>
    <submittedName>
        <fullName evidence="3">Stage II sporulation protein E (SpoIIE)</fullName>
    </submittedName>
</protein>
<dbReference type="STRING" id="1300344.I598_0773"/>
<dbReference type="InterPro" id="IPR001932">
    <property type="entry name" value="PPM-type_phosphatase-like_dom"/>
</dbReference>
<dbReference type="SMART" id="SM00331">
    <property type="entry name" value="PP2C_SIG"/>
    <property type="match status" value="1"/>
</dbReference>
<gene>
    <name evidence="3" type="ORF">I598_0773</name>
</gene>
<dbReference type="PANTHER" id="PTHR43156:SF2">
    <property type="entry name" value="STAGE II SPORULATION PROTEIN E"/>
    <property type="match status" value="1"/>
</dbReference>
<evidence type="ECO:0000313" key="4">
    <source>
        <dbReference type="Proteomes" id="UP000076794"/>
    </source>
</evidence>
<feature type="domain" description="PPM-type phosphatase" evidence="2">
    <location>
        <begin position="317"/>
        <end position="529"/>
    </location>
</feature>
<dbReference type="Pfam" id="PF07228">
    <property type="entry name" value="SpoIIE"/>
    <property type="match status" value="1"/>
</dbReference>
<evidence type="ECO:0000256" key="1">
    <source>
        <dbReference type="ARBA" id="ARBA00022801"/>
    </source>
</evidence>
<dbReference type="OrthoDB" id="319881at2"/>
<dbReference type="RefSeq" id="WP_068201424.1">
    <property type="nucleotide sequence ID" value="NZ_CP014209.1"/>
</dbReference>
<evidence type="ECO:0000259" key="2">
    <source>
        <dbReference type="SMART" id="SM00331"/>
    </source>
</evidence>
<dbReference type="InterPro" id="IPR036457">
    <property type="entry name" value="PPM-type-like_dom_sf"/>
</dbReference>
<dbReference type="PANTHER" id="PTHR43156">
    <property type="entry name" value="STAGE II SPORULATION PROTEIN E-RELATED"/>
    <property type="match status" value="1"/>
</dbReference>
<dbReference type="Proteomes" id="UP000076794">
    <property type="component" value="Chromosome"/>
</dbReference>
<dbReference type="SUPFAM" id="SSF81606">
    <property type="entry name" value="PP2C-like"/>
    <property type="match status" value="1"/>
</dbReference>
<name>A0A168EQP5_9MICO</name>
<organism evidence="3 4">
    <name type="scientific">Isoptericola dokdonensis DS-3</name>
    <dbReference type="NCBI Taxonomy" id="1300344"/>
    <lineage>
        <taxon>Bacteria</taxon>
        <taxon>Bacillati</taxon>
        <taxon>Actinomycetota</taxon>
        <taxon>Actinomycetes</taxon>
        <taxon>Micrococcales</taxon>
        <taxon>Promicromonosporaceae</taxon>
        <taxon>Isoptericola</taxon>
    </lineage>
</organism>
<dbReference type="GO" id="GO:0016791">
    <property type="term" value="F:phosphatase activity"/>
    <property type="evidence" value="ECO:0007669"/>
    <property type="project" value="TreeGrafter"/>
</dbReference>
<dbReference type="Gene3D" id="3.30.450.20">
    <property type="entry name" value="PAS domain"/>
    <property type="match status" value="1"/>
</dbReference>
<reference evidence="3 4" key="1">
    <citation type="submission" date="2016-01" db="EMBL/GenBank/DDBJ databases">
        <title>Complete genome sequence of a soil Actinobacterium, Isoptericola dokdonensis DS-3.</title>
        <authorList>
            <person name="Kwon S.-K."/>
            <person name="Kim J.F."/>
        </authorList>
    </citation>
    <scope>NUCLEOTIDE SEQUENCE [LARGE SCALE GENOMIC DNA]</scope>
    <source>
        <strain evidence="3 4">DS-3</strain>
    </source>
</reference>
<dbReference type="EMBL" id="CP014209">
    <property type="protein sequence ID" value="ANC30349.1"/>
    <property type="molecule type" value="Genomic_DNA"/>
</dbReference>
<dbReference type="PATRIC" id="fig|1300344.3.peg.777"/>
<proteinExistence type="predicted"/>
<dbReference type="Gene3D" id="3.60.40.10">
    <property type="entry name" value="PPM-type phosphatase domain"/>
    <property type="match status" value="1"/>
</dbReference>
<dbReference type="InterPro" id="IPR052016">
    <property type="entry name" value="Bact_Sigma-Reg"/>
</dbReference>